<feature type="region of interest" description="Disordered" evidence="4">
    <location>
        <begin position="2538"/>
        <end position="2557"/>
    </location>
</feature>
<feature type="region of interest" description="Disordered" evidence="4">
    <location>
        <begin position="1346"/>
        <end position="1365"/>
    </location>
</feature>
<feature type="region of interest" description="Disordered" evidence="4">
    <location>
        <begin position="1197"/>
        <end position="1216"/>
    </location>
</feature>
<accession>A0A1P8KJQ0</accession>
<feature type="region of interest" description="Disordered" evidence="4">
    <location>
        <begin position="1048"/>
        <end position="1067"/>
    </location>
</feature>
<dbReference type="EMBL" id="CP019070">
    <property type="protein sequence ID" value="APW64754.1"/>
    <property type="molecule type" value="Genomic_DNA"/>
</dbReference>
<feature type="compositionally biased region" description="Basic and acidic residues" evidence="4">
    <location>
        <begin position="2247"/>
        <end position="2258"/>
    </location>
</feature>
<feature type="domain" description="VWFA" evidence="5">
    <location>
        <begin position="3305"/>
        <end position="3532"/>
    </location>
</feature>
<dbReference type="KEGG" id="alp:LPB137_02285"/>
<evidence type="ECO:0000313" key="7">
    <source>
        <dbReference type="Proteomes" id="UP000186074"/>
    </source>
</evidence>
<feature type="region of interest" description="Disordered" evidence="4">
    <location>
        <begin position="141"/>
        <end position="169"/>
    </location>
</feature>
<feature type="region of interest" description="Disordered" evidence="4">
    <location>
        <begin position="2091"/>
        <end position="2110"/>
    </location>
</feature>
<name>A0A1P8KJQ0_9BACT</name>
<feature type="compositionally biased region" description="Basic and acidic residues" evidence="4">
    <location>
        <begin position="2545"/>
        <end position="2556"/>
    </location>
</feature>
<feature type="compositionally biased region" description="Basic and acidic residues" evidence="4">
    <location>
        <begin position="2992"/>
        <end position="3003"/>
    </location>
</feature>
<evidence type="ECO:0000259" key="5">
    <source>
        <dbReference type="PROSITE" id="PS50234"/>
    </source>
</evidence>
<keyword evidence="1" id="KW-0732">Signal</keyword>
<dbReference type="GO" id="GO:0016020">
    <property type="term" value="C:membrane"/>
    <property type="evidence" value="ECO:0007669"/>
    <property type="project" value="InterPro"/>
</dbReference>
<feature type="region of interest" description="Disordered" evidence="4">
    <location>
        <begin position="2389"/>
        <end position="2408"/>
    </location>
</feature>
<dbReference type="OrthoDB" id="8622300at2"/>
<dbReference type="InterPro" id="IPR038081">
    <property type="entry name" value="CalX-like_sf"/>
</dbReference>
<dbReference type="Proteomes" id="UP000186074">
    <property type="component" value="Chromosome"/>
</dbReference>
<gene>
    <name evidence="6" type="ORF">LPB137_02285</name>
</gene>
<dbReference type="PROSITE" id="PS50234">
    <property type="entry name" value="VWFA"/>
    <property type="match status" value="1"/>
</dbReference>
<dbReference type="SUPFAM" id="SSF141072">
    <property type="entry name" value="CalX-like"/>
    <property type="match status" value="2"/>
</dbReference>
<feature type="region of interest" description="Disordered" evidence="4">
    <location>
        <begin position="1495"/>
        <end position="1514"/>
    </location>
</feature>
<feature type="compositionally biased region" description="Basic and acidic residues" evidence="4">
    <location>
        <begin position="2843"/>
        <end position="2854"/>
    </location>
</feature>
<dbReference type="STRING" id="1850254.LPB137_02285"/>
<feature type="compositionally biased region" description="Basic and acidic residues" evidence="4">
    <location>
        <begin position="2098"/>
        <end position="2109"/>
    </location>
</feature>
<feature type="compositionally biased region" description="Acidic residues" evidence="4">
    <location>
        <begin position="146"/>
        <end position="160"/>
    </location>
</feature>
<feature type="compositionally biased region" description="Basic and acidic residues" evidence="4">
    <location>
        <begin position="1800"/>
        <end position="1811"/>
    </location>
</feature>
<feature type="region of interest" description="Disordered" evidence="4">
    <location>
        <begin position="2240"/>
        <end position="2259"/>
    </location>
</feature>
<dbReference type="RefSeq" id="WP_076083844.1">
    <property type="nucleotide sequence ID" value="NZ_CP019070.1"/>
</dbReference>
<feature type="compositionally biased region" description="Basic and acidic residues" evidence="4">
    <location>
        <begin position="757"/>
        <end position="768"/>
    </location>
</feature>
<dbReference type="GO" id="GO:0007154">
    <property type="term" value="P:cell communication"/>
    <property type="evidence" value="ECO:0007669"/>
    <property type="project" value="InterPro"/>
</dbReference>
<evidence type="ECO:0000313" key="6">
    <source>
        <dbReference type="EMBL" id="APW64754.1"/>
    </source>
</evidence>
<feature type="region of interest" description="Disordered" evidence="4">
    <location>
        <begin position="2836"/>
        <end position="2855"/>
    </location>
</feature>
<proteinExistence type="predicted"/>
<feature type="compositionally biased region" description="Basic and acidic residues" evidence="4">
    <location>
        <begin position="451"/>
        <end position="470"/>
    </location>
</feature>
<feature type="region of interest" description="Disordered" evidence="4">
    <location>
        <begin position="750"/>
        <end position="769"/>
    </location>
</feature>
<feature type="region of interest" description="Disordered" evidence="4">
    <location>
        <begin position="441"/>
        <end position="472"/>
    </location>
</feature>
<feature type="compositionally biased region" description="Basic and acidic residues" evidence="4">
    <location>
        <begin position="1055"/>
        <end position="1066"/>
    </location>
</feature>
<feature type="region of interest" description="Disordered" evidence="4">
    <location>
        <begin position="601"/>
        <end position="620"/>
    </location>
</feature>
<feature type="compositionally biased region" description="Basic and acidic residues" evidence="4">
    <location>
        <begin position="1502"/>
        <end position="1513"/>
    </location>
</feature>
<organism evidence="6 7">
    <name type="scientific">Poseidonibacter parvus</name>
    <dbReference type="NCBI Taxonomy" id="1850254"/>
    <lineage>
        <taxon>Bacteria</taxon>
        <taxon>Pseudomonadati</taxon>
        <taxon>Campylobacterota</taxon>
        <taxon>Epsilonproteobacteria</taxon>
        <taxon>Campylobacterales</taxon>
        <taxon>Arcobacteraceae</taxon>
        <taxon>Poseidonibacter</taxon>
    </lineage>
</organism>
<feature type="compositionally biased region" description="Basic and acidic residues" evidence="4">
    <location>
        <begin position="608"/>
        <end position="619"/>
    </location>
</feature>
<keyword evidence="7" id="KW-1185">Reference proteome</keyword>
<evidence type="ECO:0000256" key="3">
    <source>
        <dbReference type="ARBA" id="ARBA00022837"/>
    </source>
</evidence>
<sequence length="3783" mass="395603">MATVIGQIIEVNGEFEIVNENGEIVQLQEGQELQVGDQIQGIVQEINGELQLVNEGGELIELSNGLVLETIDSLPNNTQQETSNTTALLNNGEQVTVSTQNPLVLDPTVTNNQANTFEETQIDNETLDNLESDLIDETNLVVENNNDNDTDTEEEDEVQSDDSKARELDRNGDIADVVADLREPVIDYREPEENVLGEEETRFNEAKLSINGVSSVIEGNKALYTLNVSEVPSSNVHVTISYSGVAIDGLDYTGIKNIVIPSGSKEVSFLIDTIDDYYAEGTEPYTLEIISALGGGYDQLKINPTENSVTTKILDSNSPDPDKENPSDEDIVYVKISNDDETTEADGSTLTHKVSLIDNNGNPVIVPSGSSIKIKLIYSNDTTENEDYITKVFEVDIPSGSSSTDIINIIANDDIYEIEEGYTLSIDKVIDINNTFEKMEIDSSNNSTTGKIDDEDKDGDTPPDDKEGDKPTLNLTATDALAIEGVANDVVIFQVAQTNESNSDTVANFKLTLNELEVADITSVKITDGDGTVTTLTTAAEIQALVDTGVSLTIDANSSQTPTVEITPVDDSIYEISEAFGSVITTSSDVNLGTDTAVAAIDDEDKDGDTPPDDKEGDKPTLNLTATDALAIEGVANDVVIFQVAQTNESNSDTVANFKLTLNELEVADITSVKITDGDGTVTTLTTAAEIQALVDTGVSLTIDANSSQTPTVEITPVDDSIYEISEAFGSVITTSSDVNLGTDTAVAAIDDEDKDGDTPPDDKEGDKPTLNLTATDALAIEGVANDVVIFQVAQTNESNSDTVANFKLTLNELEVADITSVKITDGDGTVTTLTTAAEIQALVDTGVSLTIDANSSQTPTVEITPVDDSIYEISEAFGSVITTSSDVNLGTDTAVAAIDDEDKDGDTPPDDKEGDKPTLNLTATDALAIEGVANDVVIFQVAQTNESNSDTVANFKLTLNELEVADITSVKITDGDGTVTTLTTAAEIQALVDTGVSLTIDANSSQTPTVEITPVDDSIYEISEAFGSVITTSSDVNLGTDTAVAAIDDEDKDGDTPPDDKEGDKPTLNLTATDALAIEGVANDVVIFQVAQTNESNSDTVANFKLTLNELEVADITSVKITDGDGTVTTLTTAAEIQALVDTGVSLTIDANSSQTPTVEITPVDDSIYEISEAFGSVITTSSDVNLGTDTAVAAIDDEDKDGDTPPDDKEGDKPTLNLTATDALAIEGVANDVVIFQVAQTNESNSDTVANFKLTLNELEVADITSVKITDGDGTVTTLTTAAEIQALVDTGVSLTIDANSSQTPTVEITPVDDSIYEISEAFGSVITTSSDVNLGTDTAVAAIDDEDKDGDTPPDDKEGDKPTLNLTATDALAIEGVANDVVIFQVAQTNESNSDTVANFKLTLNELEVADITSVKITDGDGTVTTLTTAAEIQALVDTGVSLTIDANSSQTPTVEITPVDDSIYEISEAFGSVITTSSDVNLGTDTAVAAIDDEDKDGDTPPDDKEGDKPTLNLTATDALAIEGVANDVVIFQVAQTNESNSDTVANFKLTLNELEVADITSVKITDGDGTVTTLTTAAEIQALVDTGVSLTIDANSSQTPTVEITPVDDSIYEISEAFGSVITTSSDVNLGTDTAVAAIDDEDKDGDTPPDDKEGDKPTLNLTATDALAIEGVANDVVIFQVAQTNESNSDTVANFKLTLNELEVADITSVKITDGDGTVTTLTTAAEIQALVDTGVSLTIDANSSQTPTVEITPVDDSIYEISEAFGSVITTSSDVNLGTDTAVAAIDDEDKDGDTPPDDKEGDKPTLNLTATDALAIEGVANDVVIFQVAQTNESNSDTVANFKLTLNELEVADITSVKITDGDGTVTTLTTAAEIQALVDTGVSLTIDANSSQTPTVEITPVDDSIYEISEAFGSVITTSSDVNLGTDTAVAAIDDEDKDGDTPPDDKEGDKPTLNLTATDALAIEGVANDVVIFQVAQTNESNSDTVANFKLTLNELEVADITSVKITDGDGTVTTLTTAAEIQALVDTGVSLTIDANSSQTPTVEITPVDDSIYEISEAFGSVITTSSDVNLGTDTAVAAIDDEDKDGDTPPDDKEGDKPTLNLTATDALAIEGVANDVVIFQVAQTNESNSDTVANFKLTLNELEVADITSVKITDGDGTVTTLTTAAEIQALVDTGVSLTIDANSSQTPTVEITPVDDSIYEISEAFGSVITTSSDVNLGTDTAVAAIDDEDKDGDTPPDDKEGDKPTLNLTATDALAIEGVANDVVIFQVAQTNESNSDTVANFKLTLNELEVADITSVKITDGDGTVTTLTTAAEIQALVDTGVSLTIDANSSQTPTVEITPVDDSIYEISEAFGSVITTSSDVNLGTDTAVAAIDDEDKDGDTPPDDKEGDKPTLNLTATDALAIEGVANDVVIFQVAQTNESNSDTVANFKLTLNELEVADITSVKITDGDGTVTTLTTAAEIQALVDTGVSLTIDANSSQTPTVEITPVDDSIYEISEAFGSVITTSSDVNLGTDTAVAAIDDEDKDGDTPPDDKEGDKPTLNLTATDALAIEGVANDVVIFQVAQTNESNSDTVANFKLTLNELEVADITSVKITDGDGTVTTLTTAAEIQALVDTGVSLTIDANSSQTPTVEITPVDDSIYEISEAFGSVITTSSDVNLGTDTAVAAIDDEDKDGDTPPDDKEGDKPTLNLTATDALAIEGVANDVVIFQVAQTNESNSDTVANFKLTLNELEVADITSVKITDGDGTVTTLTTAAEIQALVDTGVSLTIDANSSQTPTVEITPVDDSIYEISEAFGSVITTSSDVNLGTDTAVAAIDDEDKDGDTPPDDKEGDKPTLNLTATDALAIEGVANDVVIFQVAQTNESNSDTVANFKLTLNELEVADITSVKITDGDGTVTTLTTAAEIQALVDTGVSLTIDANSSQTPTVEITPVDDSIYEISEAFGSVITTSSDVNLGTDTAVAAIDDEDKDGDTPPDDKEGDKPTLSVSSITVTEGTDAFAQFTVSLSNKSTQDVGFNLSLSNIQALGLGVDYGNNSASNLQVSTDNGGTWINATSAIIPSGSSSVLVRTPITNDLTTESDETFKLTATVTSGSVTNTTDAFGIGTILDNDTNVVIGTPLDAAVDEDDLSDGNDTGKEPLLITKSLDITAGTDSFDITFNGITDGQDSGLTQNGNTIYYYLDNNSHILTASTSNSEGGISSSNTIFTNTINNPTSANSSYTFELKDSIDHASANGENIKALDFNIVATEDNGYTTTDSFTVSVTDDVPTIFDVEDSVFIGPKTTNLILVLDASGSMQWDFSQNSGSSNVRMNAMKDAAKAMIDGYEELGKVNVMITSFGGANIITYTANGSMTNTQNSWDGTGESIWLDSDTAKNKIGDNSNGIQAGGGTQYKEAMDNTSDAYISSANAGNNPDSDFTYVYFMSDGEPNEGHEPQLSTKWDDLINRAEIDAVDGVAISQAVNVDNLEIVAGTDDSNVLGINSGKGEAYSVTTAAEMQVKLLSETTITITGSVFSDGTLPGIGAGADEAYVTSIVIGNKTYSYDGNLIIDESNNTIGSGSIMTDINTTLTDGTNGIGSKITLDFKTGEYSYTVNSSLSGKEYSESLSTSVIDRDGDSITKDIILKVNTSKTGTGGNDTMLFDDTQALDFLAGNDSLVLDNGINLDFDTKNATINNVEKIDLNSNGNHNITNLGIQDVIDMTDSNNILQILGNSQDSVNLKNGDGGNWVDTGNNDTIDGQDYDIYSKSGDNTAVTLKIDQDITII</sequence>
<dbReference type="InterPro" id="IPR003644">
    <property type="entry name" value="Calx_beta"/>
</dbReference>
<dbReference type="SMART" id="SM00327">
    <property type="entry name" value="VWA"/>
    <property type="match status" value="1"/>
</dbReference>
<feature type="region of interest" description="Disordered" evidence="4">
    <location>
        <begin position="2687"/>
        <end position="2706"/>
    </location>
</feature>
<keyword evidence="2" id="KW-0677">Repeat</keyword>
<feature type="compositionally biased region" description="Basic and acidic residues" evidence="4">
    <location>
        <begin position="1949"/>
        <end position="1960"/>
    </location>
</feature>
<feature type="compositionally biased region" description="Basic and acidic residues" evidence="4">
    <location>
        <begin position="1651"/>
        <end position="1662"/>
    </location>
</feature>
<dbReference type="SUPFAM" id="SSF53300">
    <property type="entry name" value="vWA-like"/>
    <property type="match status" value="1"/>
</dbReference>
<feature type="region of interest" description="Disordered" evidence="4">
    <location>
        <begin position="1942"/>
        <end position="1961"/>
    </location>
</feature>
<dbReference type="Pfam" id="PF03160">
    <property type="entry name" value="Calx-beta"/>
    <property type="match status" value="17"/>
</dbReference>
<feature type="compositionally biased region" description="Basic and acidic residues" evidence="4">
    <location>
        <begin position="1353"/>
        <end position="1364"/>
    </location>
</feature>
<dbReference type="InterPro" id="IPR002035">
    <property type="entry name" value="VWF_A"/>
</dbReference>
<dbReference type="Gene3D" id="2.60.40.2030">
    <property type="match status" value="1"/>
</dbReference>
<protein>
    <recommendedName>
        <fullName evidence="5">VWFA domain-containing protein</fullName>
    </recommendedName>
</protein>
<feature type="region of interest" description="Disordered" evidence="4">
    <location>
        <begin position="899"/>
        <end position="918"/>
    </location>
</feature>
<feature type="region of interest" description="Disordered" evidence="4">
    <location>
        <begin position="2983"/>
        <end position="3006"/>
    </location>
</feature>
<dbReference type="InterPro" id="IPR036465">
    <property type="entry name" value="vWFA_dom_sf"/>
</dbReference>
<feature type="compositionally biased region" description="Basic and acidic residues" evidence="4">
    <location>
        <begin position="906"/>
        <end position="917"/>
    </location>
</feature>
<feature type="compositionally biased region" description="Basic and acidic residues" evidence="4">
    <location>
        <begin position="2694"/>
        <end position="2705"/>
    </location>
</feature>
<feature type="compositionally biased region" description="Basic and acidic residues" evidence="4">
    <location>
        <begin position="1204"/>
        <end position="1215"/>
    </location>
</feature>
<evidence type="ECO:0000256" key="2">
    <source>
        <dbReference type="ARBA" id="ARBA00022737"/>
    </source>
</evidence>
<reference evidence="6 7" key="1">
    <citation type="submission" date="2017-01" db="EMBL/GenBank/DDBJ databases">
        <title>Genome sequencing of Arcobacter sp. LPB0137.</title>
        <authorList>
            <person name="Lee G.-W."/>
            <person name="Yi H."/>
        </authorList>
    </citation>
    <scope>NUCLEOTIDE SEQUENCE [LARGE SCALE GENOMIC DNA]</scope>
    <source>
        <strain evidence="6 7">LPB0137</strain>
    </source>
</reference>
<feature type="region of interest" description="Disordered" evidence="4">
    <location>
        <begin position="1644"/>
        <end position="1663"/>
    </location>
</feature>
<feature type="region of interest" description="Disordered" evidence="4">
    <location>
        <begin position="1793"/>
        <end position="1812"/>
    </location>
</feature>
<evidence type="ECO:0000256" key="4">
    <source>
        <dbReference type="SAM" id="MobiDB-lite"/>
    </source>
</evidence>
<evidence type="ECO:0000256" key="1">
    <source>
        <dbReference type="ARBA" id="ARBA00022729"/>
    </source>
</evidence>
<keyword evidence="3" id="KW-0106">Calcium</keyword>
<feature type="compositionally biased region" description="Basic and acidic residues" evidence="4">
    <location>
        <begin position="2396"/>
        <end position="2407"/>
    </location>
</feature>